<evidence type="ECO:0000313" key="3">
    <source>
        <dbReference type="EMBL" id="KAJ1158980.1"/>
    </source>
</evidence>
<dbReference type="PRINTS" id="PR00003">
    <property type="entry name" value="4DISULPHCORE"/>
</dbReference>
<dbReference type="SUPFAM" id="SSF57256">
    <property type="entry name" value="Elafin-like"/>
    <property type="match status" value="1"/>
</dbReference>
<dbReference type="Gene3D" id="4.10.75.10">
    <property type="entry name" value="Elafin-like"/>
    <property type="match status" value="1"/>
</dbReference>
<sequence length="86" mass="9498">MCPDRAEELTMKGLAGGLLLLALLALVSMWPGASAEDPPSKPGECPPDPYRCIRSEEPLCQDDASCDGKQKCCYYKCRFQCKDPRE</sequence>
<feature type="chain" id="PRO_5043473813" description="WAP domain-containing protein" evidence="1">
    <location>
        <begin position="36"/>
        <end position="86"/>
    </location>
</feature>
<dbReference type="SMART" id="SM00217">
    <property type="entry name" value="WAP"/>
    <property type="match status" value="1"/>
</dbReference>
<accession>A0AAV7S5J3</accession>
<reference evidence="3" key="1">
    <citation type="journal article" date="2022" name="bioRxiv">
        <title>Sequencing and chromosome-scale assembly of the giantPleurodeles waltlgenome.</title>
        <authorList>
            <person name="Brown T."/>
            <person name="Elewa A."/>
            <person name="Iarovenko S."/>
            <person name="Subramanian E."/>
            <person name="Araus A.J."/>
            <person name="Petzold A."/>
            <person name="Susuki M."/>
            <person name="Suzuki K.-i.T."/>
            <person name="Hayashi T."/>
            <person name="Toyoda A."/>
            <person name="Oliveira C."/>
            <person name="Osipova E."/>
            <person name="Leigh N.D."/>
            <person name="Simon A."/>
            <person name="Yun M.H."/>
        </authorList>
    </citation>
    <scope>NUCLEOTIDE SEQUENCE</scope>
    <source>
        <strain evidence="3">20211129_DDA</strain>
        <tissue evidence="3">Liver</tissue>
    </source>
</reference>
<keyword evidence="1" id="KW-0732">Signal</keyword>
<dbReference type="PROSITE" id="PS51390">
    <property type="entry name" value="WAP"/>
    <property type="match status" value="1"/>
</dbReference>
<organism evidence="3 4">
    <name type="scientific">Pleurodeles waltl</name>
    <name type="common">Iberian ribbed newt</name>
    <dbReference type="NCBI Taxonomy" id="8319"/>
    <lineage>
        <taxon>Eukaryota</taxon>
        <taxon>Metazoa</taxon>
        <taxon>Chordata</taxon>
        <taxon>Craniata</taxon>
        <taxon>Vertebrata</taxon>
        <taxon>Euteleostomi</taxon>
        <taxon>Amphibia</taxon>
        <taxon>Batrachia</taxon>
        <taxon>Caudata</taxon>
        <taxon>Salamandroidea</taxon>
        <taxon>Salamandridae</taxon>
        <taxon>Pleurodelinae</taxon>
        <taxon>Pleurodeles</taxon>
    </lineage>
</organism>
<dbReference type="Proteomes" id="UP001066276">
    <property type="component" value="Chromosome 5"/>
</dbReference>
<evidence type="ECO:0000256" key="1">
    <source>
        <dbReference type="SAM" id="SignalP"/>
    </source>
</evidence>
<feature type="signal peptide" evidence="1">
    <location>
        <begin position="1"/>
        <end position="35"/>
    </location>
</feature>
<gene>
    <name evidence="3" type="ORF">NDU88_011651</name>
</gene>
<dbReference type="InterPro" id="IPR008197">
    <property type="entry name" value="WAP_dom"/>
</dbReference>
<protein>
    <recommendedName>
        <fullName evidence="2">WAP domain-containing protein</fullName>
    </recommendedName>
</protein>
<comment type="caution">
    <text evidence="3">The sequence shown here is derived from an EMBL/GenBank/DDBJ whole genome shotgun (WGS) entry which is preliminary data.</text>
</comment>
<keyword evidence="4" id="KW-1185">Reference proteome</keyword>
<dbReference type="GO" id="GO:0030414">
    <property type="term" value="F:peptidase inhibitor activity"/>
    <property type="evidence" value="ECO:0007669"/>
    <property type="project" value="InterPro"/>
</dbReference>
<dbReference type="AlphaFoldDB" id="A0AAV7S5J3"/>
<name>A0AAV7S5J3_PLEWA</name>
<dbReference type="InterPro" id="IPR036645">
    <property type="entry name" value="Elafin-like_sf"/>
</dbReference>
<evidence type="ECO:0000259" key="2">
    <source>
        <dbReference type="PROSITE" id="PS51390"/>
    </source>
</evidence>
<dbReference type="Pfam" id="PF00095">
    <property type="entry name" value="WAP"/>
    <property type="match status" value="1"/>
</dbReference>
<proteinExistence type="predicted"/>
<dbReference type="GO" id="GO:0005576">
    <property type="term" value="C:extracellular region"/>
    <property type="evidence" value="ECO:0007669"/>
    <property type="project" value="InterPro"/>
</dbReference>
<dbReference type="EMBL" id="JANPWB010000009">
    <property type="protein sequence ID" value="KAJ1158980.1"/>
    <property type="molecule type" value="Genomic_DNA"/>
</dbReference>
<feature type="domain" description="WAP" evidence="2">
    <location>
        <begin position="38"/>
        <end position="85"/>
    </location>
</feature>
<evidence type="ECO:0000313" key="4">
    <source>
        <dbReference type="Proteomes" id="UP001066276"/>
    </source>
</evidence>